<feature type="compositionally biased region" description="Low complexity" evidence="1">
    <location>
        <begin position="115"/>
        <end position="145"/>
    </location>
</feature>
<proteinExistence type="predicted"/>
<dbReference type="VEuPathDB" id="AmoebaDB:NAEGRDRAFT_46377"/>
<keyword evidence="4" id="KW-1185">Reference proteome</keyword>
<dbReference type="AlphaFoldDB" id="D2V3E4"/>
<dbReference type="GO" id="GO:0060271">
    <property type="term" value="P:cilium assembly"/>
    <property type="evidence" value="ECO:0007669"/>
    <property type="project" value="InterPro"/>
</dbReference>
<protein>
    <submittedName>
        <fullName evidence="3">Predicted protein</fullName>
    </submittedName>
</protein>
<feature type="region of interest" description="Disordered" evidence="1">
    <location>
        <begin position="114"/>
        <end position="145"/>
    </location>
</feature>
<dbReference type="RefSeq" id="XP_002681368.1">
    <property type="nucleotide sequence ID" value="XM_002681322.1"/>
</dbReference>
<feature type="region of interest" description="Disordered" evidence="1">
    <location>
        <begin position="1"/>
        <end position="84"/>
    </location>
</feature>
<feature type="compositionally biased region" description="Low complexity" evidence="1">
    <location>
        <begin position="163"/>
        <end position="189"/>
    </location>
</feature>
<dbReference type="Pfam" id="PF19032">
    <property type="entry name" value="Intu_longin_2"/>
    <property type="match status" value="1"/>
</dbReference>
<feature type="compositionally biased region" description="Low complexity" evidence="1">
    <location>
        <begin position="42"/>
        <end position="75"/>
    </location>
</feature>
<dbReference type="EMBL" id="GG738850">
    <property type="protein sequence ID" value="EFC48624.1"/>
    <property type="molecule type" value="Genomic_DNA"/>
</dbReference>
<dbReference type="InterPro" id="IPR043988">
    <property type="entry name" value="CCZ1/INTU_longin_2"/>
</dbReference>
<feature type="compositionally biased region" description="Low complexity" evidence="1">
    <location>
        <begin position="453"/>
        <end position="466"/>
    </location>
</feature>
<evidence type="ECO:0000313" key="4">
    <source>
        <dbReference type="Proteomes" id="UP000006671"/>
    </source>
</evidence>
<feature type="compositionally biased region" description="Polar residues" evidence="1">
    <location>
        <begin position="16"/>
        <end position="32"/>
    </location>
</feature>
<feature type="compositionally biased region" description="Polar residues" evidence="1">
    <location>
        <begin position="418"/>
        <end position="439"/>
    </location>
</feature>
<dbReference type="GO" id="GO:0005737">
    <property type="term" value="C:cytoplasm"/>
    <property type="evidence" value="ECO:0007669"/>
    <property type="project" value="TreeGrafter"/>
</dbReference>
<dbReference type="STRING" id="5762.D2V3E4"/>
<dbReference type="GeneID" id="8848178"/>
<dbReference type="GO" id="GO:0005929">
    <property type="term" value="C:cilium"/>
    <property type="evidence" value="ECO:0007669"/>
    <property type="project" value="TreeGrafter"/>
</dbReference>
<evidence type="ECO:0000313" key="3">
    <source>
        <dbReference type="EMBL" id="EFC48624.1"/>
    </source>
</evidence>
<feature type="region of interest" description="Disordered" evidence="1">
    <location>
        <begin position="383"/>
        <end position="466"/>
    </location>
</feature>
<feature type="domain" description="CCZ1/INTU second Longin" evidence="2">
    <location>
        <begin position="638"/>
        <end position="750"/>
    </location>
</feature>
<dbReference type="PANTHER" id="PTHR21082">
    <property type="entry name" value="PROTEIN INTURNED"/>
    <property type="match status" value="1"/>
</dbReference>
<feature type="compositionally biased region" description="Low complexity" evidence="1">
    <location>
        <begin position="383"/>
        <end position="417"/>
    </location>
</feature>
<feature type="region of interest" description="Disordered" evidence="1">
    <location>
        <begin position="157"/>
        <end position="191"/>
    </location>
</feature>
<dbReference type="PANTHER" id="PTHR21082:SF4">
    <property type="entry name" value="PROTEIN INTURNED"/>
    <property type="match status" value="1"/>
</dbReference>
<evidence type="ECO:0000259" key="2">
    <source>
        <dbReference type="Pfam" id="PF19032"/>
    </source>
</evidence>
<dbReference type="Proteomes" id="UP000006671">
    <property type="component" value="Unassembled WGS sequence"/>
</dbReference>
<dbReference type="InterPro" id="IPR039151">
    <property type="entry name" value="INTU"/>
</dbReference>
<dbReference type="GO" id="GO:0016192">
    <property type="term" value="P:vesicle-mediated transport"/>
    <property type="evidence" value="ECO:0007669"/>
    <property type="project" value="InterPro"/>
</dbReference>
<gene>
    <name evidence="3" type="ORF">NAEGRDRAFT_46377</name>
</gene>
<dbReference type="OMA" id="PNIHIRS"/>
<sequence>MSFNQLLPPTLKPRSYSATNSKNATPTSNTPLSPVITIENDSSSLPSSSSQAMNQQHQSNTTTTTTTTQQQQQPTSARTGHRRLPSSFLLPSTAAGVGGATSSSSLAISPLTGASASVSSSSSSLNNNNLLMSSGTPQSPSPNTTSMMMMYHFNTSSNSLLVGTPGSTTTRTRTPNSPPTNNSNNNNSTASLLIHQGNSSNVAGVAGQQQQQQQQQHHHFVPPLIPPVSFNALFNNNNNNNNSTEENNKMMNAGGSSSIIGPQQSGGMTTSSSSGNLLSNSAGNSSFQNPISHNVEYYHAHMAMFIKKKFEEEEEYLMYSYPNEISSPNIHIRSLKELRGTLHSVFGECNDILNEQVRFCYLTPTGKSVSSSWWNVHSNTTNTTNTNSGTNHNPLSSASSSHQHQHIHQGSIDSISSPNQSTPLPSSVNSATSALPNTDTINSTSSIHHHHQSIPSNISSSNNPTITTTIGVNDTISQKPSLLEFLQESKKIENATELSNVIQLRETIEKNKRPLIVTYKILKQYIFLLYLPIPTDYNYGNVMKSVYEQYVNELFEFLDFIYQDVEEIITNISDYQSQLDTIFNRFFEMVFHDRDFSFVNSFQDGFVKFQPSFHISQTIDAELSNLETIMKEDCFNIGTCLIYKGLLQLSHLPKNITKQVIRYLTHFNIIHRAQDSPEMVIIEKVFIKENSNPFDLLTINETSGDNGYDYLLSVITQGEKVMCSVLYAKRYPQSYYEGDLYYVDEMRTCLLQLEKKGIFSQLRGQFKTSHSLANVFSIPTVSVTANTESSRDSTSGLVGLGSFTSNSFYGFGLTNDHTSPTSSNTSSSSSSNSSNETIIGSNMKHFVTQGPYNVLLGYVVHSNSNGVILYHNSSNPAIASVFSLKCQVVRQVLQSKRSMSDDPIVEFGIHIDQKVPLPNNTIGHIGYWICGRMNDMLDEFYVCYEDSIPQDVVELSYRLYSRLYI</sequence>
<organism evidence="4">
    <name type="scientific">Naegleria gruberi</name>
    <name type="common">Amoeba</name>
    <dbReference type="NCBI Taxonomy" id="5762"/>
    <lineage>
        <taxon>Eukaryota</taxon>
        <taxon>Discoba</taxon>
        <taxon>Heterolobosea</taxon>
        <taxon>Tetramitia</taxon>
        <taxon>Eutetramitia</taxon>
        <taxon>Vahlkampfiidae</taxon>
        <taxon>Naegleria</taxon>
    </lineage>
</organism>
<reference evidence="3 4" key="1">
    <citation type="journal article" date="2010" name="Cell">
        <title>The genome of Naegleria gruberi illuminates early eukaryotic versatility.</title>
        <authorList>
            <person name="Fritz-Laylin L.K."/>
            <person name="Prochnik S.E."/>
            <person name="Ginger M.L."/>
            <person name="Dacks J.B."/>
            <person name="Carpenter M.L."/>
            <person name="Field M.C."/>
            <person name="Kuo A."/>
            <person name="Paredez A."/>
            <person name="Chapman J."/>
            <person name="Pham J."/>
            <person name="Shu S."/>
            <person name="Neupane R."/>
            <person name="Cipriano M."/>
            <person name="Mancuso J."/>
            <person name="Tu H."/>
            <person name="Salamov A."/>
            <person name="Lindquist E."/>
            <person name="Shapiro H."/>
            <person name="Lucas S."/>
            <person name="Grigoriev I.V."/>
            <person name="Cande W.Z."/>
            <person name="Fulton C."/>
            <person name="Rokhsar D.S."/>
            <person name="Dawson S.C."/>
        </authorList>
    </citation>
    <scope>NUCLEOTIDE SEQUENCE [LARGE SCALE GENOMIC DNA]</scope>
    <source>
        <strain evidence="3 4">NEG-M</strain>
    </source>
</reference>
<dbReference type="KEGG" id="ngr:NAEGRDRAFT_46377"/>
<dbReference type="InParanoid" id="D2V3E4"/>
<evidence type="ECO:0000256" key="1">
    <source>
        <dbReference type="SAM" id="MobiDB-lite"/>
    </source>
</evidence>
<name>D2V3E4_NAEGR</name>
<accession>D2V3E4</accession>
<dbReference type="OrthoDB" id="10038586at2759"/>